<sequence>MQFSSLPWLTVISTIVAFVAAETASVYNQRGCNGTSTIIPWSQCIPTYDNKSITVPTSQTPEQVLFNCYLYSMKSDTTCQEDRQQPTAGCTDNLYYYSKCVFVPAPGFVSLYEKPNFEGSSTPINITTATSCLKLSPIWPSGQIGSIVVTEGYTCGVFRMDGCMERIGLSVGSPGDADLNWSDAKSMLCLPTRAKSPL</sequence>
<dbReference type="Proteomes" id="UP000326565">
    <property type="component" value="Unassembled WGS sequence"/>
</dbReference>
<reference evidence="2 3" key="1">
    <citation type="submission" date="2019-04" db="EMBL/GenBank/DDBJ databases">
        <title>Friends and foes A comparative genomics study of 23 Aspergillus species from section Flavi.</title>
        <authorList>
            <consortium name="DOE Joint Genome Institute"/>
            <person name="Kjaerbolling I."/>
            <person name="Vesth T."/>
            <person name="Frisvad J.C."/>
            <person name="Nybo J.L."/>
            <person name="Theobald S."/>
            <person name="Kildgaard S."/>
            <person name="Isbrandt T."/>
            <person name="Kuo A."/>
            <person name="Sato A."/>
            <person name="Lyhne E.K."/>
            <person name="Kogle M.E."/>
            <person name="Wiebenga A."/>
            <person name="Kun R.S."/>
            <person name="Lubbers R.J."/>
            <person name="Makela M.R."/>
            <person name="Barry K."/>
            <person name="Chovatia M."/>
            <person name="Clum A."/>
            <person name="Daum C."/>
            <person name="Haridas S."/>
            <person name="He G."/>
            <person name="LaButti K."/>
            <person name="Lipzen A."/>
            <person name="Mondo S."/>
            <person name="Riley R."/>
            <person name="Salamov A."/>
            <person name="Simmons B.A."/>
            <person name="Magnuson J.K."/>
            <person name="Henrissat B."/>
            <person name="Mortensen U.H."/>
            <person name="Larsen T.O."/>
            <person name="Devries R.P."/>
            <person name="Grigoriev I.V."/>
            <person name="Machida M."/>
            <person name="Baker S.E."/>
            <person name="Andersen M.R."/>
        </authorList>
    </citation>
    <scope>NUCLEOTIDE SEQUENCE [LARGE SCALE GENOMIC DNA]</scope>
    <source>
        <strain evidence="2 3">CBS 151.66</strain>
    </source>
</reference>
<name>A0A5N5WW14_9EURO</name>
<keyword evidence="3" id="KW-1185">Reference proteome</keyword>
<keyword evidence="1" id="KW-0732">Signal</keyword>
<feature type="signal peptide" evidence="1">
    <location>
        <begin position="1"/>
        <end position="21"/>
    </location>
</feature>
<accession>A0A5N5WW14</accession>
<feature type="chain" id="PRO_5024975425" evidence="1">
    <location>
        <begin position="22"/>
        <end position="198"/>
    </location>
</feature>
<proteinExistence type="predicted"/>
<protein>
    <submittedName>
        <fullName evidence="2">Uncharacterized protein</fullName>
    </submittedName>
</protein>
<dbReference type="OrthoDB" id="4501559at2759"/>
<evidence type="ECO:0000256" key="1">
    <source>
        <dbReference type="SAM" id="SignalP"/>
    </source>
</evidence>
<gene>
    <name evidence="2" type="ORF">BDV29DRAFT_147861</name>
</gene>
<dbReference type="EMBL" id="ML732240">
    <property type="protein sequence ID" value="KAB8072743.1"/>
    <property type="molecule type" value="Genomic_DNA"/>
</dbReference>
<evidence type="ECO:0000313" key="2">
    <source>
        <dbReference type="EMBL" id="KAB8072743.1"/>
    </source>
</evidence>
<organism evidence="2 3">
    <name type="scientific">Aspergillus leporis</name>
    <dbReference type="NCBI Taxonomy" id="41062"/>
    <lineage>
        <taxon>Eukaryota</taxon>
        <taxon>Fungi</taxon>
        <taxon>Dikarya</taxon>
        <taxon>Ascomycota</taxon>
        <taxon>Pezizomycotina</taxon>
        <taxon>Eurotiomycetes</taxon>
        <taxon>Eurotiomycetidae</taxon>
        <taxon>Eurotiales</taxon>
        <taxon>Aspergillaceae</taxon>
        <taxon>Aspergillus</taxon>
        <taxon>Aspergillus subgen. Circumdati</taxon>
    </lineage>
</organism>
<dbReference type="AlphaFoldDB" id="A0A5N5WW14"/>
<evidence type="ECO:0000313" key="3">
    <source>
        <dbReference type="Proteomes" id="UP000326565"/>
    </source>
</evidence>